<evidence type="ECO:0000256" key="1">
    <source>
        <dbReference type="SAM" id="Coils"/>
    </source>
</evidence>
<reference evidence="3" key="1">
    <citation type="submission" date="2017-05" db="UniProtKB">
        <authorList>
            <consortium name="EnsemblMetazoa"/>
        </authorList>
    </citation>
    <scope>IDENTIFICATION</scope>
</reference>
<dbReference type="InterPro" id="IPR000488">
    <property type="entry name" value="Death_dom"/>
</dbReference>
<dbReference type="PROSITE" id="PS50017">
    <property type="entry name" value="DEATH_DOMAIN"/>
    <property type="match status" value="1"/>
</dbReference>
<dbReference type="CDD" id="cd01670">
    <property type="entry name" value="Death"/>
    <property type="match status" value="1"/>
</dbReference>
<name>A0A1X7TRT3_AMPQE</name>
<sequence length="719" mass="82886">MRNWRQFGLSAGLSNTTLDNIEVNKANVQDRFMECLACWLRREDNVNKHGKPSWRRLAEILEKIGERTLEIMKFQVEIPARLLKAVFLTLKLEYTEMQQQLSQVLALVIRTMPLADIEMQLASWLAIEKISEGRYPAMFLLKSYFSLSNFAALKDFVQHCRINDSARKKLNKLLQGLSLRRNRFYEKVLAKDFAKDDHKMFDSMNSIITFKVSWNEDETTLKDFDDFLSTDFKSNGKYIRLRVLHQRDQSPLKFECSMPNCLKEEIKECVTKKKDQLILKGIVEVIIDRDVMFNVEGGYAAVIFYEPNDNMMKFTAVRSIQLPALLKCIRECCPYSEVGLIHYFHFESSDPIELIFYQKPPTGWIIKPKNTKLMQTDIDEFNGTDFSLHPRCPVLVCGSCTPNTEPLLYFPITLRGIKCGPVTLYIHRTLESTVPKITPYTGLVYCERKEDNRYIMGFVAAIETNFESIIDYNKDCHCIIKLVNFDFDPNSDYIIKLNLKETSSSNWIAEPQSYELYQDVIDEATYPVPPSCLISIFPSPDAVPTLHYSVPLVGVAEPVTLSIDRKFHPENLIASTAAMQKLHESLEKQKMLPEELKSELQGTKAGDWHSVVGNYIMEKNEQNEEEKKRLEKQYLKEKQLTKELKAKVADNELYMAKLMKEREQWSQIKETSSIGVQFNYLIPSMGKGIRAGLQGYVPTEFASATSNLKNVEDVSDDVL</sequence>
<evidence type="ECO:0000313" key="3">
    <source>
        <dbReference type="EnsemblMetazoa" id="Aqu2.1.17872_001"/>
    </source>
</evidence>
<dbReference type="AlphaFoldDB" id="A0A1X7TRT3"/>
<protein>
    <recommendedName>
        <fullName evidence="2">Death domain-containing protein</fullName>
    </recommendedName>
</protein>
<keyword evidence="1" id="KW-0175">Coiled coil</keyword>
<feature type="domain" description="Death" evidence="2">
    <location>
        <begin position="1"/>
        <end position="65"/>
    </location>
</feature>
<dbReference type="InParanoid" id="A0A1X7TRT3"/>
<dbReference type="Gene3D" id="1.10.533.10">
    <property type="entry name" value="Death Domain, Fas"/>
    <property type="match status" value="1"/>
</dbReference>
<feature type="coiled-coil region" evidence="1">
    <location>
        <begin position="616"/>
        <end position="647"/>
    </location>
</feature>
<dbReference type="Pfam" id="PF00531">
    <property type="entry name" value="Death"/>
    <property type="match status" value="1"/>
</dbReference>
<dbReference type="InterPro" id="IPR011029">
    <property type="entry name" value="DEATH-like_dom_sf"/>
</dbReference>
<proteinExistence type="predicted"/>
<dbReference type="SUPFAM" id="SSF47986">
    <property type="entry name" value="DEATH domain"/>
    <property type="match status" value="1"/>
</dbReference>
<organism evidence="3">
    <name type="scientific">Amphimedon queenslandica</name>
    <name type="common">Sponge</name>
    <dbReference type="NCBI Taxonomy" id="400682"/>
    <lineage>
        <taxon>Eukaryota</taxon>
        <taxon>Metazoa</taxon>
        <taxon>Porifera</taxon>
        <taxon>Demospongiae</taxon>
        <taxon>Heteroscleromorpha</taxon>
        <taxon>Haplosclerida</taxon>
        <taxon>Niphatidae</taxon>
        <taxon>Amphimedon</taxon>
    </lineage>
</organism>
<accession>A0A1X7TRT3</accession>
<dbReference type="EnsemblMetazoa" id="Aqu2.1.17872_001">
    <property type="protein sequence ID" value="Aqu2.1.17872_001"/>
    <property type="gene ID" value="Aqu2.1.17872"/>
</dbReference>
<evidence type="ECO:0000259" key="2">
    <source>
        <dbReference type="PROSITE" id="PS50017"/>
    </source>
</evidence>
<dbReference type="GO" id="GO:0007165">
    <property type="term" value="P:signal transduction"/>
    <property type="evidence" value="ECO:0007669"/>
    <property type="project" value="InterPro"/>
</dbReference>